<evidence type="ECO:0000313" key="2">
    <source>
        <dbReference type="EMBL" id="JAT49972.1"/>
    </source>
</evidence>
<dbReference type="InterPro" id="IPR027434">
    <property type="entry name" value="Homing_endonucl"/>
</dbReference>
<dbReference type="AlphaFoldDB" id="A0A1D1Y5P6"/>
<dbReference type="InterPro" id="IPR051289">
    <property type="entry name" value="LAGLIDADG_Endonuclease"/>
</dbReference>
<evidence type="ECO:0000259" key="1">
    <source>
        <dbReference type="Pfam" id="PF00961"/>
    </source>
</evidence>
<sequence length="199" mass="22720">MIKHFKDSKEILLYLNLKSNPIWISAFANGEGCFTASLMFYLKGMWGLQPQCEFNITQKVEDLPLLEAINAYFDNKGGVYVKPNEMAVVTFKSIPILEELIIPFFLKYPLLSAKSYEFEKWCEIIKLLRTQNHIGKTLTARDTFLGIANLCSDLNSKRNNPSKVIRAEIVKEWLESLTGVPSIEAKAELQARIQKAKKL</sequence>
<dbReference type="GO" id="GO:0004519">
    <property type="term" value="F:endonuclease activity"/>
    <property type="evidence" value="ECO:0007669"/>
    <property type="project" value="InterPro"/>
</dbReference>
<feature type="domain" description="Homing endonuclease LAGLIDADG" evidence="1">
    <location>
        <begin position="27"/>
        <end position="125"/>
    </location>
</feature>
<dbReference type="Pfam" id="PF00961">
    <property type="entry name" value="LAGLIDADG_1"/>
    <property type="match status" value="1"/>
</dbReference>
<dbReference type="Gene3D" id="3.10.28.10">
    <property type="entry name" value="Homing endonucleases"/>
    <property type="match status" value="1"/>
</dbReference>
<reference evidence="2" key="1">
    <citation type="submission" date="2015-07" db="EMBL/GenBank/DDBJ databases">
        <title>Transcriptome Assembly of Anthurium amnicola.</title>
        <authorList>
            <person name="Suzuki J."/>
        </authorList>
    </citation>
    <scope>NUCLEOTIDE SEQUENCE</scope>
</reference>
<dbReference type="SUPFAM" id="SSF55608">
    <property type="entry name" value="Homing endonucleases"/>
    <property type="match status" value="1"/>
</dbReference>
<accession>A0A1D1Y5P6</accession>
<dbReference type="InterPro" id="IPR004860">
    <property type="entry name" value="LAGLIDADG_dom"/>
</dbReference>
<dbReference type="PANTHER" id="PTHR36181">
    <property type="entry name" value="INTRON-ENCODED ENDONUCLEASE AI3-RELATED"/>
    <property type="match status" value="1"/>
</dbReference>
<dbReference type="PANTHER" id="PTHR36181:SF4">
    <property type="entry name" value="LAGLIDADG ENDONUCLEASE"/>
    <property type="match status" value="1"/>
</dbReference>
<proteinExistence type="predicted"/>
<gene>
    <name evidence="2" type="primary">YMN3_1</name>
    <name evidence="2" type="ORF">g.119822</name>
</gene>
<dbReference type="EMBL" id="GDJX01017964">
    <property type="protein sequence ID" value="JAT49972.1"/>
    <property type="molecule type" value="Transcribed_RNA"/>
</dbReference>
<dbReference type="GO" id="GO:0005739">
    <property type="term" value="C:mitochondrion"/>
    <property type="evidence" value="ECO:0007669"/>
    <property type="project" value="UniProtKB-ARBA"/>
</dbReference>
<organism evidence="2">
    <name type="scientific">Anthurium amnicola</name>
    <dbReference type="NCBI Taxonomy" id="1678845"/>
    <lineage>
        <taxon>Eukaryota</taxon>
        <taxon>Viridiplantae</taxon>
        <taxon>Streptophyta</taxon>
        <taxon>Embryophyta</taxon>
        <taxon>Tracheophyta</taxon>
        <taxon>Spermatophyta</taxon>
        <taxon>Magnoliopsida</taxon>
        <taxon>Liliopsida</taxon>
        <taxon>Araceae</taxon>
        <taxon>Pothoideae</taxon>
        <taxon>Potheae</taxon>
        <taxon>Anthurium</taxon>
    </lineage>
</organism>
<name>A0A1D1Y5P6_9ARAE</name>
<protein>
    <submittedName>
        <fullName evidence="2">Putative 49. protein in ND3 intron</fullName>
    </submittedName>
</protein>